<evidence type="ECO:0000313" key="2">
    <source>
        <dbReference type="Proteomes" id="UP001054837"/>
    </source>
</evidence>
<name>A0AAV4SER8_9ARAC</name>
<protein>
    <submittedName>
        <fullName evidence="1">Uncharacterized protein</fullName>
    </submittedName>
</protein>
<sequence>MIRYLERHSSRFSTGPFIPPETVPWRGVEKPIPSYGWGLILNDVHYVPQDLQQNDDPLFGETFISLFSGGIRSSRNGSLERGGKTIPSYGWGLILNDVPLCSSRLTTEVGTSSVGEATEFMTYFYSAFDAMRRFMGRSQ</sequence>
<evidence type="ECO:0000313" key="1">
    <source>
        <dbReference type="EMBL" id="GIY30965.1"/>
    </source>
</evidence>
<reference evidence="1 2" key="1">
    <citation type="submission" date="2021-06" db="EMBL/GenBank/DDBJ databases">
        <title>Caerostris darwini draft genome.</title>
        <authorList>
            <person name="Kono N."/>
            <person name="Arakawa K."/>
        </authorList>
    </citation>
    <scope>NUCLEOTIDE SEQUENCE [LARGE SCALE GENOMIC DNA]</scope>
</reference>
<dbReference type="EMBL" id="BPLQ01007580">
    <property type="protein sequence ID" value="GIY30965.1"/>
    <property type="molecule type" value="Genomic_DNA"/>
</dbReference>
<comment type="caution">
    <text evidence="1">The sequence shown here is derived from an EMBL/GenBank/DDBJ whole genome shotgun (WGS) entry which is preliminary data.</text>
</comment>
<dbReference type="AlphaFoldDB" id="A0AAV4SER8"/>
<keyword evidence="2" id="KW-1185">Reference proteome</keyword>
<organism evidence="1 2">
    <name type="scientific">Caerostris darwini</name>
    <dbReference type="NCBI Taxonomy" id="1538125"/>
    <lineage>
        <taxon>Eukaryota</taxon>
        <taxon>Metazoa</taxon>
        <taxon>Ecdysozoa</taxon>
        <taxon>Arthropoda</taxon>
        <taxon>Chelicerata</taxon>
        <taxon>Arachnida</taxon>
        <taxon>Araneae</taxon>
        <taxon>Araneomorphae</taxon>
        <taxon>Entelegynae</taxon>
        <taxon>Araneoidea</taxon>
        <taxon>Araneidae</taxon>
        <taxon>Caerostris</taxon>
    </lineage>
</organism>
<gene>
    <name evidence="1" type="ORF">CDAR_609591</name>
</gene>
<dbReference type="Proteomes" id="UP001054837">
    <property type="component" value="Unassembled WGS sequence"/>
</dbReference>
<proteinExistence type="predicted"/>
<accession>A0AAV4SER8</accession>